<gene>
    <name evidence="3" type="ORF">NDU88_000309</name>
</gene>
<evidence type="ECO:0000256" key="2">
    <source>
        <dbReference type="SAM" id="SignalP"/>
    </source>
</evidence>
<dbReference type="Proteomes" id="UP001066276">
    <property type="component" value="Chromosome 1_1"/>
</dbReference>
<keyword evidence="2" id="KW-0732">Signal</keyword>
<accession>A0AAV7WHU1</accession>
<dbReference type="AlphaFoldDB" id="A0AAV7WHU1"/>
<reference evidence="3" key="1">
    <citation type="journal article" date="2022" name="bioRxiv">
        <title>Sequencing and chromosome-scale assembly of the giantPleurodeles waltlgenome.</title>
        <authorList>
            <person name="Brown T."/>
            <person name="Elewa A."/>
            <person name="Iarovenko S."/>
            <person name="Subramanian E."/>
            <person name="Araus A.J."/>
            <person name="Petzold A."/>
            <person name="Susuki M."/>
            <person name="Suzuki K.-i.T."/>
            <person name="Hayashi T."/>
            <person name="Toyoda A."/>
            <person name="Oliveira C."/>
            <person name="Osipova E."/>
            <person name="Leigh N.D."/>
            <person name="Simon A."/>
            <person name="Yun M.H."/>
        </authorList>
    </citation>
    <scope>NUCLEOTIDE SEQUENCE</scope>
    <source>
        <strain evidence="3">20211129_DDA</strain>
        <tissue evidence="3">Liver</tissue>
    </source>
</reference>
<comment type="caution">
    <text evidence="3">The sequence shown here is derived from an EMBL/GenBank/DDBJ whole genome shotgun (WGS) entry which is preliminary data.</text>
</comment>
<evidence type="ECO:0008006" key="5">
    <source>
        <dbReference type="Google" id="ProtNLM"/>
    </source>
</evidence>
<sequence>MVVDGFFFIALLTRCSLLLSAKSPGTGSAGFKERYRGQDRQRPEVADAGGGCMGSVGLYWYSAYTQPVHCRERDLSQRGR</sequence>
<dbReference type="EMBL" id="JANPWB010000001">
    <property type="protein sequence ID" value="KAJ1212654.1"/>
    <property type="molecule type" value="Genomic_DNA"/>
</dbReference>
<evidence type="ECO:0000256" key="1">
    <source>
        <dbReference type="SAM" id="MobiDB-lite"/>
    </source>
</evidence>
<name>A0AAV7WHU1_PLEWA</name>
<feature type="signal peptide" evidence="2">
    <location>
        <begin position="1"/>
        <end position="20"/>
    </location>
</feature>
<organism evidence="3 4">
    <name type="scientific">Pleurodeles waltl</name>
    <name type="common">Iberian ribbed newt</name>
    <dbReference type="NCBI Taxonomy" id="8319"/>
    <lineage>
        <taxon>Eukaryota</taxon>
        <taxon>Metazoa</taxon>
        <taxon>Chordata</taxon>
        <taxon>Craniata</taxon>
        <taxon>Vertebrata</taxon>
        <taxon>Euteleostomi</taxon>
        <taxon>Amphibia</taxon>
        <taxon>Batrachia</taxon>
        <taxon>Caudata</taxon>
        <taxon>Salamandroidea</taxon>
        <taxon>Salamandridae</taxon>
        <taxon>Pleurodelinae</taxon>
        <taxon>Pleurodeles</taxon>
    </lineage>
</organism>
<evidence type="ECO:0000313" key="4">
    <source>
        <dbReference type="Proteomes" id="UP001066276"/>
    </source>
</evidence>
<proteinExistence type="predicted"/>
<keyword evidence="4" id="KW-1185">Reference proteome</keyword>
<evidence type="ECO:0000313" key="3">
    <source>
        <dbReference type="EMBL" id="KAJ1212654.1"/>
    </source>
</evidence>
<feature type="region of interest" description="Disordered" evidence="1">
    <location>
        <begin position="22"/>
        <end position="51"/>
    </location>
</feature>
<feature type="compositionally biased region" description="Basic and acidic residues" evidence="1">
    <location>
        <begin position="31"/>
        <end position="45"/>
    </location>
</feature>
<feature type="chain" id="PRO_5043473841" description="Secreted protein" evidence="2">
    <location>
        <begin position="21"/>
        <end position="80"/>
    </location>
</feature>
<protein>
    <recommendedName>
        <fullName evidence="5">Secreted protein</fullName>
    </recommendedName>
</protein>